<dbReference type="InterPro" id="IPR027056">
    <property type="entry name" value="Gluconate_2DH_su3"/>
</dbReference>
<keyword evidence="3" id="KW-1185">Reference proteome</keyword>
<dbReference type="Proteomes" id="UP001597218">
    <property type="component" value="Unassembled WGS sequence"/>
</dbReference>
<gene>
    <name evidence="2" type="ORF">ACFSFY_15865</name>
</gene>
<accession>A0ABW4SM50</accession>
<dbReference type="InterPro" id="IPR019546">
    <property type="entry name" value="TAT_signal_bac_arc"/>
</dbReference>
<dbReference type="EC" id="1.-.-.-" evidence="2"/>
<reference evidence="3" key="1">
    <citation type="journal article" date="2019" name="Int. J. Syst. Evol. Microbiol.">
        <title>The Global Catalogue of Microorganisms (GCM) 10K type strain sequencing project: providing services to taxonomists for standard genome sequencing and annotation.</title>
        <authorList>
            <consortium name="The Broad Institute Genomics Platform"/>
            <consortium name="The Broad Institute Genome Sequencing Center for Infectious Disease"/>
            <person name="Wu L."/>
            <person name="Ma J."/>
        </authorList>
    </citation>
    <scope>NUCLEOTIDE SEQUENCE [LARGE SCALE GENOMIC DNA]</scope>
    <source>
        <strain evidence="3">CGMCC 4.7177</strain>
    </source>
</reference>
<sequence>MDEKYPEDEKQMKDHKTYDPSRRKFLKNTGLVAGGVVGGSFLGGLLTNNYTKKNEIVAKPGTENTADFQEALQFFTRNEDFAVLQAATEQIFPKDENGPGAIELRAPYYIDKQLAGQWGVNAKDYRLGPFITKTKISERPEEKRGEQSILDRGSIFLLGLRKMNEESMKRFNITFDKANETQQIEILQDFETGEIKLNGLLSQEFFFLLQRSTIEGVYSDPLYGGNKNMDGWRMKEFPGAQASYTAVIESEDFVKMDPVSLRNYQGH</sequence>
<protein>
    <submittedName>
        <fullName evidence="2">Gluconate 2-dehydrogenase subunit 3 family protein</fullName>
        <ecNumber evidence="2">1.-.-.-</ecNumber>
    </submittedName>
</protein>
<dbReference type="GO" id="GO:0016491">
    <property type="term" value="F:oxidoreductase activity"/>
    <property type="evidence" value="ECO:0007669"/>
    <property type="project" value="UniProtKB-KW"/>
</dbReference>
<dbReference type="RefSeq" id="WP_381539733.1">
    <property type="nucleotide sequence ID" value="NZ_JBHUGI010000035.1"/>
</dbReference>
<evidence type="ECO:0000256" key="1">
    <source>
        <dbReference type="SAM" id="MobiDB-lite"/>
    </source>
</evidence>
<organism evidence="2 3">
    <name type="scientific">Sporosarcina siberiensis</name>
    <dbReference type="NCBI Taxonomy" id="1365606"/>
    <lineage>
        <taxon>Bacteria</taxon>
        <taxon>Bacillati</taxon>
        <taxon>Bacillota</taxon>
        <taxon>Bacilli</taxon>
        <taxon>Bacillales</taxon>
        <taxon>Caryophanaceae</taxon>
        <taxon>Sporosarcina</taxon>
    </lineage>
</organism>
<dbReference type="NCBIfam" id="TIGR01409">
    <property type="entry name" value="TAT_signal_seq"/>
    <property type="match status" value="1"/>
</dbReference>
<name>A0ABW4SM50_9BACL</name>
<keyword evidence="2" id="KW-0560">Oxidoreductase</keyword>
<proteinExistence type="predicted"/>
<dbReference type="Pfam" id="PF13618">
    <property type="entry name" value="Gluconate_2-dh3"/>
    <property type="match status" value="1"/>
</dbReference>
<comment type="caution">
    <text evidence="2">The sequence shown here is derived from an EMBL/GenBank/DDBJ whole genome shotgun (WGS) entry which is preliminary data.</text>
</comment>
<feature type="region of interest" description="Disordered" evidence="1">
    <location>
        <begin position="1"/>
        <end position="20"/>
    </location>
</feature>
<evidence type="ECO:0000313" key="3">
    <source>
        <dbReference type="Proteomes" id="UP001597218"/>
    </source>
</evidence>
<evidence type="ECO:0000313" key="2">
    <source>
        <dbReference type="EMBL" id="MFD1929519.1"/>
    </source>
</evidence>
<dbReference type="EMBL" id="JBHUGI010000035">
    <property type="protein sequence ID" value="MFD1929519.1"/>
    <property type="molecule type" value="Genomic_DNA"/>
</dbReference>